<proteinExistence type="predicted"/>
<dbReference type="EMBL" id="SMOD01000044">
    <property type="protein sequence ID" value="TDG03239.1"/>
    <property type="molecule type" value="Genomic_DNA"/>
</dbReference>
<protein>
    <recommendedName>
        <fullName evidence="4">Transmembrane protein</fullName>
    </recommendedName>
</protein>
<dbReference type="Proteomes" id="UP000295606">
    <property type="component" value="Unassembled WGS sequence"/>
</dbReference>
<evidence type="ECO:0000313" key="2">
    <source>
        <dbReference type="EMBL" id="TDG03239.1"/>
    </source>
</evidence>
<comment type="caution">
    <text evidence="2">The sequence shown here is derived from an EMBL/GenBank/DDBJ whole genome shotgun (WGS) entry which is preliminary data.</text>
</comment>
<sequence length="291" mass="30185">MAGAVGMAAFALILLMLGTGLGLSSLSPWPGSGAHAKTFGVAAVIWICVTQVMSAGLGGYLAGRLRRHWPGIGTDETHFRDTAHGFLAWALATLLSAILFTSAMSGLAREGVSTGAQNAAHAASGPTALNRGNAPAAYGTWPMGYLIDGMLRPVADAAASGAWGASGASSSVNTLHAEQVLETAQQKQEIARIFLNSLPAGGALSAEDTEYVARIVAEKTGLAPAVARVRVTTTWSRLQEKFNAEETAARAAVDAVRKATIRVTLWLFIALLMGAFSASLMATIGGRMREF</sequence>
<reference evidence="2 3" key="1">
    <citation type="submission" date="2019-03" db="EMBL/GenBank/DDBJ databases">
        <title>Paraburkholderia sp. isolated from native Mimosa gymnas in Guartela State Park, Brazil.</title>
        <authorList>
            <person name="Paulitsch F."/>
            <person name="Hungria M."/>
            <person name="Delamuta J.R.M."/>
            <person name="Ribeiro R.A."/>
            <person name="Dall'Agnol R."/>
            <person name="Silva J.S.B."/>
        </authorList>
    </citation>
    <scope>NUCLEOTIDE SEQUENCE [LARGE SCALE GENOMIC DNA]</scope>
    <source>
        <strain evidence="2 3">CNPSo 3008</strain>
    </source>
</reference>
<keyword evidence="1" id="KW-0472">Membrane</keyword>
<evidence type="ECO:0008006" key="4">
    <source>
        <dbReference type="Google" id="ProtNLM"/>
    </source>
</evidence>
<evidence type="ECO:0000313" key="3">
    <source>
        <dbReference type="Proteomes" id="UP000295606"/>
    </source>
</evidence>
<dbReference type="OrthoDB" id="7032238at2"/>
<accession>A0A4R5L6F7</accession>
<feature type="transmembrane region" description="Helical" evidence="1">
    <location>
        <begin position="43"/>
        <end position="65"/>
    </location>
</feature>
<evidence type="ECO:0000256" key="1">
    <source>
        <dbReference type="SAM" id="Phobius"/>
    </source>
</evidence>
<gene>
    <name evidence="2" type="ORF">E1N52_35735</name>
</gene>
<dbReference type="AlphaFoldDB" id="A0A4R5L6F7"/>
<feature type="transmembrane region" description="Helical" evidence="1">
    <location>
        <begin position="86"/>
        <end position="108"/>
    </location>
</feature>
<dbReference type="RefSeq" id="WP_133188705.1">
    <property type="nucleotide sequence ID" value="NZ_SMOD01000044.1"/>
</dbReference>
<name>A0A4R5L6F7_9BURK</name>
<keyword evidence="1" id="KW-1133">Transmembrane helix</keyword>
<keyword evidence="1" id="KW-0812">Transmembrane</keyword>
<feature type="transmembrane region" description="Helical" evidence="1">
    <location>
        <begin position="265"/>
        <end position="285"/>
    </location>
</feature>
<organism evidence="2 3">
    <name type="scientific">Paraburkholderia guartelaensis</name>
    <dbReference type="NCBI Taxonomy" id="2546446"/>
    <lineage>
        <taxon>Bacteria</taxon>
        <taxon>Pseudomonadati</taxon>
        <taxon>Pseudomonadota</taxon>
        <taxon>Betaproteobacteria</taxon>
        <taxon>Burkholderiales</taxon>
        <taxon>Burkholderiaceae</taxon>
        <taxon>Paraburkholderia</taxon>
    </lineage>
</organism>